<evidence type="ECO:0000313" key="3">
    <source>
        <dbReference type="Proteomes" id="UP001432312"/>
    </source>
</evidence>
<dbReference type="Proteomes" id="UP001432312">
    <property type="component" value="Chromosome"/>
</dbReference>
<gene>
    <name evidence="2" type="ORF">OHA91_38230</name>
</gene>
<organism evidence="2 3">
    <name type="scientific">Streptomyces erythrochromogenes</name>
    <dbReference type="NCBI Taxonomy" id="285574"/>
    <lineage>
        <taxon>Bacteria</taxon>
        <taxon>Bacillati</taxon>
        <taxon>Actinomycetota</taxon>
        <taxon>Actinomycetes</taxon>
        <taxon>Kitasatosporales</taxon>
        <taxon>Streptomycetaceae</taxon>
        <taxon>Streptomyces</taxon>
    </lineage>
</organism>
<dbReference type="EMBL" id="CP108036">
    <property type="protein sequence ID" value="WUN83831.1"/>
    <property type="molecule type" value="Genomic_DNA"/>
</dbReference>
<evidence type="ECO:0000313" key="2">
    <source>
        <dbReference type="EMBL" id="WUN83831.1"/>
    </source>
</evidence>
<feature type="chain" id="PRO_5045427753" description="Secreted protein" evidence="1">
    <location>
        <begin position="18"/>
        <end position="301"/>
    </location>
</feature>
<evidence type="ECO:0000256" key="1">
    <source>
        <dbReference type="SAM" id="SignalP"/>
    </source>
</evidence>
<accession>A0ABZ1QMD7</accession>
<keyword evidence="3" id="KW-1185">Reference proteome</keyword>
<keyword evidence="1" id="KW-0732">Signal</keyword>
<name>A0ABZ1QMD7_9ACTN</name>
<evidence type="ECO:0008006" key="4">
    <source>
        <dbReference type="Google" id="ProtNLM"/>
    </source>
</evidence>
<dbReference type="InterPro" id="IPR006311">
    <property type="entry name" value="TAT_signal"/>
</dbReference>
<proteinExistence type="predicted"/>
<feature type="signal peptide" evidence="1">
    <location>
        <begin position="1"/>
        <end position="17"/>
    </location>
</feature>
<protein>
    <recommendedName>
        <fullName evidence="4">Secreted protein</fullName>
    </recommendedName>
</protein>
<sequence length="301" mass="31936">MNTWTRRGLLTAGTATAALALIGAGSPSRGPEPLDIVTGEDGFSTPATAVAGAVTFRVRTTSTRTGIVGIARLRRGIGEASFRRHLRDVFEKESPQGVIEASKALMADAELYGGAMAVPGSQSSFTAWLPPGPYLVLEYKDFEGPIGRGPLPGAEYVSPLLLHAAEEAGAGRTCPSATATVTAVDTARGPRFVLDGRIRRDRPLRYVNAMRGQVDELAVYPLTDDSVTDADVQRFFQDTRQTPRPFDLAAQLGTPPLSPGRSAVIGMPLARGRYALTSWVAGMEDAQHLSAHGQVLIITVP</sequence>
<dbReference type="PROSITE" id="PS51318">
    <property type="entry name" value="TAT"/>
    <property type="match status" value="1"/>
</dbReference>
<dbReference type="RefSeq" id="WP_328740960.1">
    <property type="nucleotide sequence ID" value="NZ_CP108036.1"/>
</dbReference>
<reference evidence="2" key="1">
    <citation type="submission" date="2022-10" db="EMBL/GenBank/DDBJ databases">
        <title>The complete genomes of actinobacterial strains from the NBC collection.</title>
        <authorList>
            <person name="Joergensen T.S."/>
            <person name="Alvarez Arevalo M."/>
            <person name="Sterndorff E.B."/>
            <person name="Faurdal D."/>
            <person name="Vuksanovic O."/>
            <person name="Mourched A.-S."/>
            <person name="Charusanti P."/>
            <person name="Shaw S."/>
            <person name="Blin K."/>
            <person name="Weber T."/>
        </authorList>
    </citation>
    <scope>NUCLEOTIDE SEQUENCE</scope>
    <source>
        <strain evidence="2">NBC_00303</strain>
    </source>
</reference>
<dbReference type="GeneID" id="95502019"/>